<sequence>MVIKIHPFGWGSLCVAGAGAYVFAKREINADRQSKMAEQRRRKEEQQQRTMDEYNNRTGGTSATPARLDTAASPSQEGNHDPAPTRHEPATEEQRIEEKGKYESSVPYRSRKGDRFS</sequence>
<dbReference type="InterPro" id="IPR031833">
    <property type="entry name" value="DUF4748"/>
</dbReference>
<evidence type="ECO:0000313" key="2">
    <source>
        <dbReference type="EMBL" id="KAF4120684.1"/>
    </source>
</evidence>
<protein>
    <submittedName>
        <fullName evidence="2">Uncharacterized protein</fullName>
    </submittedName>
</protein>
<dbReference type="PANTHER" id="PTHR41800:SF1">
    <property type="entry name" value="EXPRESSED PROTEIN"/>
    <property type="match status" value="1"/>
</dbReference>
<dbReference type="OrthoDB" id="2559326at2759"/>
<dbReference type="GeneID" id="55968917"/>
<dbReference type="Proteomes" id="UP000749293">
    <property type="component" value="Unassembled WGS sequence"/>
</dbReference>
<feature type="compositionally biased region" description="Basic and acidic residues" evidence="1">
    <location>
        <begin position="31"/>
        <end position="55"/>
    </location>
</feature>
<comment type="caution">
    <text evidence="2">The sequence shown here is derived from an EMBL/GenBank/DDBJ whole genome shotgun (WGS) entry which is preliminary data.</text>
</comment>
<accession>A0A9P4YRY3</accession>
<evidence type="ECO:0000256" key="1">
    <source>
        <dbReference type="SAM" id="MobiDB-lite"/>
    </source>
</evidence>
<gene>
    <name evidence="2" type="ORF">GMORB2_2687</name>
</gene>
<dbReference type="RefSeq" id="XP_035319336.1">
    <property type="nucleotide sequence ID" value="XM_035464666.1"/>
</dbReference>
<dbReference type="Pfam" id="PF15932">
    <property type="entry name" value="DUF4748"/>
    <property type="match status" value="1"/>
</dbReference>
<feature type="region of interest" description="Disordered" evidence="1">
    <location>
        <begin position="31"/>
        <end position="117"/>
    </location>
</feature>
<feature type="compositionally biased region" description="Basic and acidic residues" evidence="1">
    <location>
        <begin position="78"/>
        <end position="102"/>
    </location>
</feature>
<dbReference type="EMBL" id="JAANYQ010000015">
    <property type="protein sequence ID" value="KAF4120684.1"/>
    <property type="molecule type" value="Genomic_DNA"/>
</dbReference>
<proteinExistence type="predicted"/>
<dbReference type="PANTHER" id="PTHR41800">
    <property type="entry name" value="EXPRESSED PROTEIN"/>
    <property type="match status" value="1"/>
</dbReference>
<name>A0A9P4YRY3_9HYPO</name>
<keyword evidence="3" id="KW-1185">Reference proteome</keyword>
<evidence type="ECO:0000313" key="3">
    <source>
        <dbReference type="Proteomes" id="UP000749293"/>
    </source>
</evidence>
<organism evidence="2 3">
    <name type="scientific">Geosmithia morbida</name>
    <dbReference type="NCBI Taxonomy" id="1094350"/>
    <lineage>
        <taxon>Eukaryota</taxon>
        <taxon>Fungi</taxon>
        <taxon>Dikarya</taxon>
        <taxon>Ascomycota</taxon>
        <taxon>Pezizomycotina</taxon>
        <taxon>Sordariomycetes</taxon>
        <taxon>Hypocreomycetidae</taxon>
        <taxon>Hypocreales</taxon>
        <taxon>Bionectriaceae</taxon>
        <taxon>Geosmithia</taxon>
    </lineage>
</organism>
<reference evidence="2" key="1">
    <citation type="submission" date="2020-03" db="EMBL/GenBank/DDBJ databases">
        <title>Site-based positive gene gene selection in Geosmithia morbida across the United States reveals a broad range of putative effectors and factors for local host and environmental adapation.</title>
        <authorList>
            <person name="Onufrak A."/>
            <person name="Murdoch R.W."/>
            <person name="Gazis R."/>
            <person name="Huff M."/>
            <person name="Staton M."/>
            <person name="Klingeman W."/>
            <person name="Hadziabdic D."/>
        </authorList>
    </citation>
    <scope>NUCLEOTIDE SEQUENCE</scope>
    <source>
        <strain evidence="2">1262</strain>
    </source>
</reference>
<dbReference type="AlphaFoldDB" id="A0A9P4YRY3"/>